<dbReference type="STRING" id="383372.Rcas_0817"/>
<feature type="domain" description="Methyltransferase type 11" evidence="1">
    <location>
        <begin position="70"/>
        <end position="162"/>
    </location>
</feature>
<dbReference type="CDD" id="cd02440">
    <property type="entry name" value="AdoMet_MTases"/>
    <property type="match status" value="1"/>
</dbReference>
<reference evidence="2 3" key="1">
    <citation type="submission" date="2007-08" db="EMBL/GenBank/DDBJ databases">
        <title>Complete sequence of Roseiflexus castenholzii DSM 13941.</title>
        <authorList>
            <consortium name="US DOE Joint Genome Institute"/>
            <person name="Copeland A."/>
            <person name="Lucas S."/>
            <person name="Lapidus A."/>
            <person name="Barry K."/>
            <person name="Glavina del Rio T."/>
            <person name="Dalin E."/>
            <person name="Tice H."/>
            <person name="Pitluck S."/>
            <person name="Thompson L.S."/>
            <person name="Brettin T."/>
            <person name="Bruce D."/>
            <person name="Detter J.C."/>
            <person name="Han C."/>
            <person name="Tapia R."/>
            <person name="Schmutz J."/>
            <person name="Larimer F."/>
            <person name="Land M."/>
            <person name="Hauser L."/>
            <person name="Kyrpides N."/>
            <person name="Mikhailova N."/>
            <person name="Bryant D.A."/>
            <person name="Hanada S."/>
            <person name="Tsukatani Y."/>
            <person name="Richardson P."/>
        </authorList>
    </citation>
    <scope>NUCLEOTIDE SEQUENCE [LARGE SCALE GENOMIC DNA]</scope>
    <source>
        <strain evidence="3">DSM 13941 / HLO8</strain>
    </source>
</reference>
<dbReference type="eggNOG" id="COG2226">
    <property type="taxonomic scope" value="Bacteria"/>
</dbReference>
<protein>
    <submittedName>
        <fullName evidence="2">Methyltransferase type 11</fullName>
    </submittedName>
</protein>
<dbReference type="HOGENOM" id="CLU_039068_4_0_0"/>
<dbReference type="Pfam" id="PF08241">
    <property type="entry name" value="Methyltransf_11"/>
    <property type="match status" value="1"/>
</dbReference>
<dbReference type="InterPro" id="IPR013216">
    <property type="entry name" value="Methyltransf_11"/>
</dbReference>
<evidence type="ECO:0000313" key="3">
    <source>
        <dbReference type="Proteomes" id="UP000000263"/>
    </source>
</evidence>
<dbReference type="Proteomes" id="UP000000263">
    <property type="component" value="Chromosome"/>
</dbReference>
<name>A7NHI7_ROSCS</name>
<gene>
    <name evidence="2" type="ordered locus">Rcas_0817</name>
</gene>
<proteinExistence type="predicted"/>
<dbReference type="InterPro" id="IPR029063">
    <property type="entry name" value="SAM-dependent_MTases_sf"/>
</dbReference>
<dbReference type="EMBL" id="CP000804">
    <property type="protein sequence ID" value="ABU56934.1"/>
    <property type="molecule type" value="Genomic_DNA"/>
</dbReference>
<dbReference type="AlphaFoldDB" id="A7NHI7"/>
<dbReference type="SUPFAM" id="SSF53335">
    <property type="entry name" value="S-adenosyl-L-methionine-dependent methyltransferases"/>
    <property type="match status" value="1"/>
</dbReference>
<dbReference type="KEGG" id="rca:Rcas_0817"/>
<keyword evidence="3" id="KW-1185">Reference proteome</keyword>
<keyword evidence="2" id="KW-0808">Transferase</keyword>
<dbReference type="GO" id="GO:0032259">
    <property type="term" value="P:methylation"/>
    <property type="evidence" value="ECO:0007669"/>
    <property type="project" value="UniProtKB-KW"/>
</dbReference>
<sequence length="282" mass="30940">MPDVHRKGIGIMPEETATHLPGAHLDIAKMPGHWLLARMGKRVLRPGGLELTRSMLDALSIDSSDHVIEFAPGLGVTARLALARQPASYTGIERDEAAAQSVRACLSDPRYRCLVGSAEKSGLEDASATVVCGEAMLTMHTPGQKMRIVREAYRILKPGGRYGIHELGLTPDDLGEAEKDAILRDLSAAIRVGARPLTSSEWRAVLETEGFQVRAAFTAPMHLLEPRRLIQDEGLGRALRIFFNILRTPAARQRVLAMRRVFRAHQDHLMAISLIAVKPEAL</sequence>
<accession>A7NHI7</accession>
<organism evidence="2 3">
    <name type="scientific">Roseiflexus castenholzii (strain DSM 13941 / HLO8)</name>
    <dbReference type="NCBI Taxonomy" id="383372"/>
    <lineage>
        <taxon>Bacteria</taxon>
        <taxon>Bacillati</taxon>
        <taxon>Chloroflexota</taxon>
        <taxon>Chloroflexia</taxon>
        <taxon>Chloroflexales</taxon>
        <taxon>Roseiflexineae</taxon>
        <taxon>Roseiflexaceae</taxon>
        <taxon>Roseiflexus</taxon>
    </lineage>
</organism>
<evidence type="ECO:0000313" key="2">
    <source>
        <dbReference type="EMBL" id="ABU56934.1"/>
    </source>
</evidence>
<dbReference type="Gene3D" id="3.40.50.150">
    <property type="entry name" value="Vaccinia Virus protein VP39"/>
    <property type="match status" value="1"/>
</dbReference>
<dbReference type="GO" id="GO:0008757">
    <property type="term" value="F:S-adenosylmethionine-dependent methyltransferase activity"/>
    <property type="evidence" value="ECO:0007669"/>
    <property type="project" value="InterPro"/>
</dbReference>
<evidence type="ECO:0000259" key="1">
    <source>
        <dbReference type="Pfam" id="PF08241"/>
    </source>
</evidence>
<keyword evidence="2" id="KW-0489">Methyltransferase</keyword>